<keyword evidence="4" id="KW-0653">Protein transport</keyword>
<dbReference type="GO" id="GO:0015031">
    <property type="term" value="P:protein transport"/>
    <property type="evidence" value="ECO:0007669"/>
    <property type="project" value="UniProtKB-KW"/>
</dbReference>
<protein>
    <submittedName>
        <fullName evidence="7">Transforming growth factor, beta receptor associated protein 1</fullName>
    </submittedName>
</protein>
<keyword evidence="7" id="KW-0675">Receptor</keyword>
<dbReference type="PANTHER" id="PTHR12894">
    <property type="entry name" value="CNH DOMAIN CONTAINING"/>
    <property type="match status" value="1"/>
</dbReference>
<evidence type="ECO:0000313" key="8">
    <source>
        <dbReference type="Proteomes" id="UP001212152"/>
    </source>
</evidence>
<dbReference type="EMBL" id="JADGJQ010000005">
    <property type="protein sequence ID" value="KAJ3183833.1"/>
    <property type="molecule type" value="Genomic_DNA"/>
</dbReference>
<evidence type="ECO:0000256" key="1">
    <source>
        <dbReference type="ARBA" id="ARBA00004496"/>
    </source>
</evidence>
<dbReference type="Pfam" id="PF10366">
    <property type="entry name" value="Vps39_1"/>
    <property type="match status" value="1"/>
</dbReference>
<accession>A0AAD5XU10</accession>
<sequence>MSSLASFAPFSVVELLRYNPPDPTHSISTPNQPPRTPPRQHSSVLGLGLGSSSSNLTSALLSATGSTPARSVITSVELCDANLYVGTSDGYLLHYILDRAELSGGNVAEPSSDSGVERMHHIKTSPGAGKRPLDSLLAFPTESKMVVFSDSTVTFLELDTLRQVPPVMCMPVKQTVCFCADKIVQSPVPLTFARRRMLLAGYLGDMLEMEKELPITDGPVVMMVRHGDRICAADQHMYKLIFLGSGETIPLFPYDRSLQRPLAAAYSDGEFLLVTATPQGGGLGMFVSQNGEPVRGTLEWPAIPKSLAFQYPYVTALLANNTIEVHNLVNQQLMQKLAFPSGFTSHSMVEATFDLELGTYGPGDGGTIRILVAGGDAVLGIKMAPLRRQIDWLMESDSIEQAIELAEHVSLGQPQEYSNSKLQDLYRRAGLIYLERMLFDQALNMYKKAELDPAVLMEMFEPRELTTSPSTSGEDTTAPGTAKSVGAMIDARVANSETGLDGKALLVAARVMLQSYLLHVRATCSPTDPRLELIDTSLLELYAENPDPTSLYAFVLARNHVPIDTAVTLLQSAQRFYAQSLLMKAHERHEDALRLWQQLAVKDLNDPEFPGVKIVPKYLESVNDKELVLETLTWLLDIDAQLAVQSLMDQVNVFFRFSSGEVSDHLRRHSRAAYLLYLEHLVNERGDKTETYHTELAVSYIEHISRLDAVAAESIELEKQYSSLQSRPPFEVFLWRVQNEASDDTRTALLPVRAKLIRFLQDSESYDSIAVLAALDAVDVGLKFERALVLGRGDDHEAVLQIYLSLGDHIGAERYCLSQPGDVGTKLIARLLALFLAAGDSMALPVHDLLTRHHALTNLTSVLEDLPPHWSLSLVGDYLVSAMRVSRAEFTEKRIVKNLARGEHFKIQSKLSSIVHATQPIELKHSDTICIVCGKPIPDPPAPFAARFFPAPGITHVHCR</sequence>
<dbReference type="GO" id="GO:0006914">
    <property type="term" value="P:autophagy"/>
    <property type="evidence" value="ECO:0007669"/>
    <property type="project" value="TreeGrafter"/>
</dbReference>
<dbReference type="InterPro" id="IPR019452">
    <property type="entry name" value="VPS39/TGF_beta_rcpt-assoc_1"/>
</dbReference>
<keyword evidence="2" id="KW-0813">Transport</keyword>
<evidence type="ECO:0000259" key="6">
    <source>
        <dbReference type="PROSITE" id="PS50219"/>
    </source>
</evidence>
<dbReference type="Proteomes" id="UP001212152">
    <property type="component" value="Unassembled WGS sequence"/>
</dbReference>
<dbReference type="InterPro" id="IPR032914">
    <property type="entry name" value="Vam6/VPS39/TRAP1"/>
</dbReference>
<reference evidence="7" key="1">
    <citation type="submission" date="2020-05" db="EMBL/GenBank/DDBJ databases">
        <title>Phylogenomic resolution of chytrid fungi.</title>
        <authorList>
            <person name="Stajich J.E."/>
            <person name="Amses K."/>
            <person name="Simmons R."/>
            <person name="Seto K."/>
            <person name="Myers J."/>
            <person name="Bonds A."/>
            <person name="Quandt C.A."/>
            <person name="Barry K."/>
            <person name="Liu P."/>
            <person name="Grigoriev I."/>
            <person name="Longcore J.E."/>
            <person name="James T.Y."/>
        </authorList>
    </citation>
    <scope>NUCLEOTIDE SEQUENCE</scope>
    <source>
        <strain evidence="7">JEL0379</strain>
    </source>
</reference>
<proteinExistence type="predicted"/>
<dbReference type="Pfam" id="PF00780">
    <property type="entry name" value="CNH"/>
    <property type="match status" value="1"/>
</dbReference>
<organism evidence="7 8">
    <name type="scientific">Geranomyces variabilis</name>
    <dbReference type="NCBI Taxonomy" id="109894"/>
    <lineage>
        <taxon>Eukaryota</taxon>
        <taxon>Fungi</taxon>
        <taxon>Fungi incertae sedis</taxon>
        <taxon>Chytridiomycota</taxon>
        <taxon>Chytridiomycota incertae sedis</taxon>
        <taxon>Chytridiomycetes</taxon>
        <taxon>Spizellomycetales</taxon>
        <taxon>Powellomycetaceae</taxon>
        <taxon>Geranomyces</taxon>
    </lineage>
</organism>
<feature type="domain" description="CNH" evidence="6">
    <location>
        <begin position="70"/>
        <end position="352"/>
    </location>
</feature>
<keyword evidence="8" id="KW-1185">Reference proteome</keyword>
<evidence type="ECO:0000256" key="3">
    <source>
        <dbReference type="ARBA" id="ARBA00022490"/>
    </source>
</evidence>
<dbReference type="GO" id="GO:0005737">
    <property type="term" value="C:cytoplasm"/>
    <property type="evidence" value="ECO:0007669"/>
    <property type="project" value="UniProtKB-SubCell"/>
</dbReference>
<feature type="region of interest" description="Disordered" evidence="5">
    <location>
        <begin position="21"/>
        <end position="48"/>
    </location>
</feature>
<dbReference type="GO" id="GO:0016020">
    <property type="term" value="C:membrane"/>
    <property type="evidence" value="ECO:0007669"/>
    <property type="project" value="TreeGrafter"/>
</dbReference>
<feature type="region of interest" description="Disordered" evidence="5">
    <location>
        <begin position="108"/>
        <end position="128"/>
    </location>
</feature>
<evidence type="ECO:0000256" key="2">
    <source>
        <dbReference type="ARBA" id="ARBA00022448"/>
    </source>
</evidence>
<feature type="compositionally biased region" description="Low complexity" evidence="5">
    <location>
        <begin position="39"/>
        <end position="48"/>
    </location>
</feature>
<comment type="caution">
    <text evidence="7">The sequence shown here is derived from an EMBL/GenBank/DDBJ whole genome shotgun (WGS) entry which is preliminary data.</text>
</comment>
<dbReference type="AlphaFoldDB" id="A0AAD5XU10"/>
<evidence type="ECO:0000256" key="5">
    <source>
        <dbReference type="SAM" id="MobiDB-lite"/>
    </source>
</evidence>
<name>A0AAD5XU10_9FUNG</name>
<evidence type="ECO:0000256" key="4">
    <source>
        <dbReference type="ARBA" id="ARBA00022927"/>
    </source>
</evidence>
<dbReference type="PANTHER" id="PTHR12894:SF27">
    <property type="entry name" value="TRANSFORMING GROWTH FACTOR-BETA RECEPTOR-ASSOCIATED PROTEIN 1"/>
    <property type="match status" value="1"/>
</dbReference>
<gene>
    <name evidence="7" type="primary">TGFBRAP1</name>
    <name evidence="7" type="ORF">HDU87_005949</name>
</gene>
<dbReference type="PROSITE" id="PS50219">
    <property type="entry name" value="CNH"/>
    <property type="match status" value="1"/>
</dbReference>
<dbReference type="GO" id="GO:0034058">
    <property type="term" value="P:endosomal vesicle fusion"/>
    <property type="evidence" value="ECO:0007669"/>
    <property type="project" value="TreeGrafter"/>
</dbReference>
<evidence type="ECO:0000313" key="7">
    <source>
        <dbReference type="EMBL" id="KAJ3183833.1"/>
    </source>
</evidence>
<keyword evidence="3" id="KW-0963">Cytoplasm</keyword>
<dbReference type="InterPro" id="IPR001180">
    <property type="entry name" value="CNH_dom"/>
</dbReference>
<comment type="subcellular location">
    <subcellularLocation>
        <location evidence="1">Cytoplasm</location>
    </subcellularLocation>
</comment>